<organism evidence="1 2">
    <name type="scientific">Cylicocyclus nassatus</name>
    <name type="common">Nematode worm</name>
    <dbReference type="NCBI Taxonomy" id="53992"/>
    <lineage>
        <taxon>Eukaryota</taxon>
        <taxon>Metazoa</taxon>
        <taxon>Ecdysozoa</taxon>
        <taxon>Nematoda</taxon>
        <taxon>Chromadorea</taxon>
        <taxon>Rhabditida</taxon>
        <taxon>Rhabditina</taxon>
        <taxon>Rhabditomorpha</taxon>
        <taxon>Strongyloidea</taxon>
        <taxon>Strongylidae</taxon>
        <taxon>Cylicocyclus</taxon>
    </lineage>
</organism>
<reference evidence="1" key="1">
    <citation type="submission" date="2023-07" db="EMBL/GenBank/DDBJ databases">
        <authorList>
            <consortium name="CYATHOMIX"/>
        </authorList>
    </citation>
    <scope>NUCLEOTIDE SEQUENCE</scope>
    <source>
        <strain evidence="1">N/A</strain>
    </source>
</reference>
<dbReference type="AlphaFoldDB" id="A0AA36DJ03"/>
<dbReference type="EMBL" id="CATQJL010000001">
    <property type="protein sequence ID" value="CAJ0588551.1"/>
    <property type="molecule type" value="Genomic_DNA"/>
</dbReference>
<accession>A0AA36DJ03</accession>
<protein>
    <submittedName>
        <fullName evidence="1">Uncharacterized protein</fullName>
    </submittedName>
</protein>
<proteinExistence type="predicted"/>
<gene>
    <name evidence="1" type="ORF">CYNAS_LOCUS534</name>
</gene>
<dbReference type="Proteomes" id="UP001176961">
    <property type="component" value="Unassembled WGS sequence"/>
</dbReference>
<evidence type="ECO:0000313" key="1">
    <source>
        <dbReference type="EMBL" id="CAJ0588551.1"/>
    </source>
</evidence>
<name>A0AA36DJ03_CYLNA</name>
<comment type="caution">
    <text evidence="1">The sequence shown here is derived from an EMBL/GenBank/DDBJ whole genome shotgun (WGS) entry which is preliminary data.</text>
</comment>
<evidence type="ECO:0000313" key="2">
    <source>
        <dbReference type="Proteomes" id="UP001176961"/>
    </source>
</evidence>
<sequence>MPVLTANLKYSCDAGWNRNLEKIMKVDMKIKGAKCDPMCVYRAVEYAQKPRPVRLPDANIFEVRLAGEGALDRLVLKLADKLKEKVSDDIRL</sequence>
<keyword evidence="2" id="KW-1185">Reference proteome</keyword>